<dbReference type="GO" id="GO:0006935">
    <property type="term" value="P:chemotaxis"/>
    <property type="evidence" value="ECO:0007669"/>
    <property type="project" value="UniProtKB-KW"/>
</dbReference>
<evidence type="ECO:0000256" key="2">
    <source>
        <dbReference type="ARBA" id="ARBA00029447"/>
    </source>
</evidence>
<dbReference type="Proteomes" id="UP000265798">
    <property type="component" value="Unassembled WGS sequence"/>
</dbReference>
<dbReference type="AlphaFoldDB" id="A0A396YWK2"/>
<dbReference type="InterPro" id="IPR004089">
    <property type="entry name" value="MCPsignal_dom"/>
</dbReference>
<evidence type="ECO:0000256" key="3">
    <source>
        <dbReference type="PROSITE-ProRule" id="PRU00284"/>
    </source>
</evidence>
<dbReference type="GO" id="GO:0004888">
    <property type="term" value="F:transmembrane signaling receptor activity"/>
    <property type="evidence" value="ECO:0007669"/>
    <property type="project" value="TreeGrafter"/>
</dbReference>
<dbReference type="PROSITE" id="PS50111">
    <property type="entry name" value="CHEMOTAXIS_TRANSDUC_2"/>
    <property type="match status" value="1"/>
</dbReference>
<keyword evidence="3" id="KW-0807">Transducer</keyword>
<dbReference type="Pfam" id="PF12729">
    <property type="entry name" value="4HB_MCP_1"/>
    <property type="match status" value="1"/>
</dbReference>
<reference evidence="7" key="1">
    <citation type="submission" date="2018-05" db="EMBL/GenBank/DDBJ databases">
        <title>Leptospira yasudae sp. nov. and Leptospira stimsonii sp. nov., two pathogenic species of the genus Leptospira isolated from environmental sources.</title>
        <authorList>
            <person name="Casanovas-Massana A."/>
            <person name="Hamond C."/>
            <person name="Santos L.A."/>
            <person name="Hacker K.P."/>
            <person name="Balassiano I."/>
            <person name="Medeiros M.A."/>
            <person name="Reis M.G."/>
            <person name="Ko A.I."/>
            <person name="Wunder E.A."/>
        </authorList>
    </citation>
    <scope>NUCLEOTIDE SEQUENCE [LARGE SCALE GENOMIC DNA]</scope>
    <source>
        <strain evidence="7">Yale</strain>
    </source>
</reference>
<dbReference type="PANTHER" id="PTHR43531">
    <property type="entry name" value="PROTEIN ICFG"/>
    <property type="match status" value="1"/>
</dbReference>
<dbReference type="GO" id="GO:0005886">
    <property type="term" value="C:plasma membrane"/>
    <property type="evidence" value="ECO:0007669"/>
    <property type="project" value="TreeGrafter"/>
</dbReference>
<dbReference type="GO" id="GO:0007165">
    <property type="term" value="P:signal transduction"/>
    <property type="evidence" value="ECO:0007669"/>
    <property type="project" value="UniProtKB-KW"/>
</dbReference>
<dbReference type="PANTHER" id="PTHR43531:SF11">
    <property type="entry name" value="METHYL-ACCEPTING CHEMOTAXIS PROTEIN 3"/>
    <property type="match status" value="1"/>
</dbReference>
<name>A0A396YWK2_9LEPT</name>
<dbReference type="InterPro" id="IPR024478">
    <property type="entry name" value="HlyB_4HB_MCP"/>
</dbReference>
<comment type="similarity">
    <text evidence="2">Belongs to the methyl-accepting chemotaxis (MCP) protein family.</text>
</comment>
<evidence type="ECO:0000256" key="1">
    <source>
        <dbReference type="ARBA" id="ARBA00022500"/>
    </source>
</evidence>
<feature type="domain" description="Methyl-accepting transducer" evidence="5">
    <location>
        <begin position="274"/>
        <end position="538"/>
    </location>
</feature>
<feature type="transmembrane region" description="Helical" evidence="4">
    <location>
        <begin position="190"/>
        <end position="216"/>
    </location>
</feature>
<dbReference type="OrthoDB" id="9814363at2"/>
<dbReference type="SMART" id="SM00283">
    <property type="entry name" value="MA"/>
    <property type="match status" value="1"/>
</dbReference>
<feature type="transmembrane region" description="Helical" evidence="4">
    <location>
        <begin position="17"/>
        <end position="37"/>
    </location>
</feature>
<proteinExistence type="inferred from homology"/>
<dbReference type="EMBL" id="QHCT01000007">
    <property type="protein sequence ID" value="RHX85776.1"/>
    <property type="molecule type" value="Genomic_DNA"/>
</dbReference>
<protein>
    <submittedName>
        <fullName evidence="6">Chemotaxis protein</fullName>
    </submittedName>
</protein>
<accession>A0A396YWK2</accession>
<evidence type="ECO:0000313" key="7">
    <source>
        <dbReference type="Proteomes" id="UP000265798"/>
    </source>
</evidence>
<keyword evidence="4" id="KW-0812">Transmembrane</keyword>
<evidence type="ECO:0000259" key="5">
    <source>
        <dbReference type="PROSITE" id="PS50111"/>
    </source>
</evidence>
<dbReference type="RefSeq" id="WP_118970329.1">
    <property type="nucleotide sequence ID" value="NZ_QHCT01000007.1"/>
</dbReference>
<gene>
    <name evidence="6" type="ORF">DLM75_19835</name>
</gene>
<dbReference type="Pfam" id="PF00015">
    <property type="entry name" value="MCPsignal"/>
    <property type="match status" value="1"/>
</dbReference>
<evidence type="ECO:0000313" key="6">
    <source>
        <dbReference type="EMBL" id="RHX85776.1"/>
    </source>
</evidence>
<dbReference type="SUPFAM" id="SSF58104">
    <property type="entry name" value="Methyl-accepting chemotaxis protein (MCP) signaling domain"/>
    <property type="match status" value="1"/>
</dbReference>
<keyword evidence="1" id="KW-0145">Chemotaxis</keyword>
<organism evidence="6 7">
    <name type="scientific">Leptospira stimsonii</name>
    <dbReference type="NCBI Taxonomy" id="2202203"/>
    <lineage>
        <taxon>Bacteria</taxon>
        <taxon>Pseudomonadati</taxon>
        <taxon>Spirochaetota</taxon>
        <taxon>Spirochaetia</taxon>
        <taxon>Leptospirales</taxon>
        <taxon>Leptospiraceae</taxon>
        <taxon>Leptospira</taxon>
    </lineage>
</organism>
<evidence type="ECO:0000256" key="4">
    <source>
        <dbReference type="SAM" id="Phobius"/>
    </source>
</evidence>
<sequence length="574" mass="63701">MKTIYRKIQRLGIRKKLMLLFGSVLIPIAILVGLALLNTKDRIKDIETIYEDRVIPLKQLKKISDLYAIHIVDCVHKVRSGAFTPEEGVVNLDKASSGIQKEWSAYNSTFLVSEEIEIIQELNPLFSTSNVAVEEARALMLAKDFVGLGDFAERRLYEKIDPVTEKIEELIQVQLKITDKIYSEAEKEFAFSWIVFIFLSGITLTYILFIAVVYSIQLVKGLNSLSRAIQEADFSHPVEVLEDSEKKDELYLLLIAFRLFQIKVKEMLDTILNFSESIVASSEQLSQAADHLSSNAQSESASVEQISASVEEISSGMEYVNENAESQYSLISSFNGEMRELEGMINKVGEAVKNSLNKISEMYLKTDSGKKTMGDLTDTMEKIENSSVEMQSITAIIKEISEKVNLLALNAAIEAARAGEHGRGFAVVASEITRLAEQTDSSAMTIEELIKASNAEIETGRNIVENSVLVYAEILNGLEHLKESSNQIVATMELQQGKKEKIRFGVDQVDAKSEEIRNSVKEQKVAIAETANAVSNIAITVQNSAANSEQIAGSAVSLLQIAKNLQETMRFLKG</sequence>
<keyword evidence="4" id="KW-0472">Membrane</keyword>
<keyword evidence="4" id="KW-1133">Transmembrane helix</keyword>
<dbReference type="InterPro" id="IPR051310">
    <property type="entry name" value="MCP_chemotaxis"/>
</dbReference>
<dbReference type="Gene3D" id="1.10.287.950">
    <property type="entry name" value="Methyl-accepting chemotaxis protein"/>
    <property type="match status" value="1"/>
</dbReference>
<comment type="caution">
    <text evidence="6">The sequence shown here is derived from an EMBL/GenBank/DDBJ whole genome shotgun (WGS) entry which is preliminary data.</text>
</comment>